<sequence precursor="true">MRLCLRIRWICIFLILPSLFSGYSTAAAKMGSSEVFQKGLTIYEIDRELERLVEQDEKLEQEIAATDNKIEQKQKDIKITRERAKKVVKAYYMGGQTSLWQAVLEADSFQNAFIRYRYIRQIFKRQDKILSDYADDVRELTNTSKNQQKAKLKLEETRQRYLAQKKELLAKQQELELLLKNSGMQKELEEQIGQLNKKWETEGLPLFKTYFKELARTMKDLPELVTQDRSKHLKLNGFSTQFELTDSDLNNFLRSKNNLFSHLTFRFKENQVVAEGKDKDVQMTIKGTYKLEEDSGEQVIAFHLEDLVFNGYSLPLSTRRTLEEDFDLGFYPKLMVSFIKVSDVKVSDGMLNLNFKFSL</sequence>
<feature type="signal peptide" evidence="2">
    <location>
        <begin position="1"/>
        <end position="26"/>
    </location>
</feature>
<dbReference type="STRING" id="147375.BXP28_08260"/>
<dbReference type="EMBL" id="CP019655">
    <property type="protein sequence ID" value="AVF27273.1"/>
    <property type="molecule type" value="Genomic_DNA"/>
</dbReference>
<feature type="coiled-coil region" evidence="1">
    <location>
        <begin position="137"/>
        <end position="178"/>
    </location>
</feature>
<gene>
    <name evidence="3" type="ORF">ERICIII_03152</name>
</gene>
<proteinExistence type="predicted"/>
<organism evidence="3 4">
    <name type="scientific">Paenibacillus larvae subsp. larvae</name>
    <dbReference type="NCBI Taxonomy" id="147375"/>
    <lineage>
        <taxon>Bacteria</taxon>
        <taxon>Bacillati</taxon>
        <taxon>Bacillota</taxon>
        <taxon>Bacilli</taxon>
        <taxon>Bacillales</taxon>
        <taxon>Paenibacillaceae</taxon>
        <taxon>Paenibacillus</taxon>
    </lineage>
</organism>
<accession>A0A2L1U2V7</accession>
<dbReference type="Gene3D" id="6.10.250.3150">
    <property type="match status" value="1"/>
</dbReference>
<reference evidence="4" key="1">
    <citation type="submission" date="2017-02" db="EMBL/GenBank/DDBJ databases">
        <title>Delineation of Paenibacillus larvae strains originating from foulbrood outbreaks.</title>
        <authorList>
            <person name="Beims H."/>
            <person name="Bunk B."/>
            <person name="Sproeer C."/>
            <person name="Mohr K.I."/>
            <person name="Pradella S."/>
            <person name="Guenther G."/>
            <person name="Rohde M."/>
            <person name="von der Ohe W."/>
            <person name="Steinert M."/>
        </authorList>
    </citation>
    <scope>NUCLEOTIDE SEQUENCE [LARGE SCALE GENOMIC DNA]</scope>
    <source>
        <strain evidence="4">Eric_III</strain>
    </source>
</reference>
<dbReference type="AlphaFoldDB" id="A0A2L1U2V7"/>
<name>A0A2L1U2V7_9BACL</name>
<evidence type="ECO:0000313" key="4">
    <source>
        <dbReference type="Proteomes" id="UP000239833"/>
    </source>
</evidence>
<evidence type="ECO:0000313" key="3">
    <source>
        <dbReference type="EMBL" id="AVF27273.1"/>
    </source>
</evidence>
<keyword evidence="1" id="KW-0175">Coiled coil</keyword>
<feature type="coiled-coil region" evidence="1">
    <location>
        <begin position="42"/>
        <end position="83"/>
    </location>
</feature>
<dbReference type="RefSeq" id="WP_079940204.1">
    <property type="nucleotide sequence ID" value="NZ_CP019655.1"/>
</dbReference>
<protein>
    <submittedName>
        <fullName evidence="3">Membrane-bound metallopeptidase</fullName>
    </submittedName>
</protein>
<dbReference type="Proteomes" id="UP000239833">
    <property type="component" value="Chromosome"/>
</dbReference>
<evidence type="ECO:0000256" key="2">
    <source>
        <dbReference type="SAM" id="SignalP"/>
    </source>
</evidence>
<dbReference type="GeneID" id="64219690"/>
<evidence type="ECO:0000256" key="1">
    <source>
        <dbReference type="SAM" id="Coils"/>
    </source>
</evidence>
<keyword evidence="2" id="KW-0732">Signal</keyword>
<feature type="chain" id="PRO_5014850081" evidence="2">
    <location>
        <begin position="27"/>
        <end position="359"/>
    </location>
</feature>